<gene>
    <name evidence="1" type="ORF">ACFONC_08835</name>
</gene>
<evidence type="ECO:0000313" key="2">
    <source>
        <dbReference type="Proteomes" id="UP001595705"/>
    </source>
</evidence>
<dbReference type="Proteomes" id="UP001595705">
    <property type="component" value="Unassembled WGS sequence"/>
</dbReference>
<proteinExistence type="predicted"/>
<evidence type="ECO:0000313" key="1">
    <source>
        <dbReference type="EMBL" id="MFC3716256.1"/>
    </source>
</evidence>
<comment type="caution">
    <text evidence="1">The sequence shown here is derived from an EMBL/GenBank/DDBJ whole genome shotgun (WGS) entry which is preliminary data.</text>
</comment>
<keyword evidence="2" id="KW-1185">Reference proteome</keyword>
<dbReference type="RefSeq" id="WP_386743366.1">
    <property type="nucleotide sequence ID" value="NZ_JBHRYA010000007.1"/>
</dbReference>
<name>A0ABV7XK53_9GAMM</name>
<reference evidence="2" key="1">
    <citation type="journal article" date="2019" name="Int. J. Syst. Evol. Microbiol.">
        <title>The Global Catalogue of Microorganisms (GCM) 10K type strain sequencing project: providing services to taxonomists for standard genome sequencing and annotation.</title>
        <authorList>
            <consortium name="The Broad Institute Genomics Platform"/>
            <consortium name="The Broad Institute Genome Sequencing Center for Infectious Disease"/>
            <person name="Wu L."/>
            <person name="Ma J."/>
        </authorList>
    </citation>
    <scope>NUCLEOTIDE SEQUENCE [LARGE SCALE GENOMIC DNA]</scope>
    <source>
        <strain evidence="2">KCTC 42441</strain>
    </source>
</reference>
<protein>
    <submittedName>
        <fullName evidence="1">Uncharacterized protein</fullName>
    </submittedName>
</protein>
<organism evidence="1 2">
    <name type="scientific">Luteimonas soli</name>
    <dbReference type="NCBI Taxonomy" id="1648966"/>
    <lineage>
        <taxon>Bacteria</taxon>
        <taxon>Pseudomonadati</taxon>
        <taxon>Pseudomonadota</taxon>
        <taxon>Gammaproteobacteria</taxon>
        <taxon>Lysobacterales</taxon>
        <taxon>Lysobacteraceae</taxon>
        <taxon>Luteimonas</taxon>
    </lineage>
</organism>
<dbReference type="EMBL" id="JBHRYA010000007">
    <property type="protein sequence ID" value="MFC3716256.1"/>
    <property type="molecule type" value="Genomic_DNA"/>
</dbReference>
<sequence>MARATAPHTLVLPIAPERWPPPLATVEVDGLHLEPKPELHVTLVGTALGAELHATAGNHAGVLVRALRDARDWRFERSDRHLLLRKAVVEDGRVVVAHSLIERIDLPAMAPFHRALGRLLGRQLPVPPPHVTLYTAGRAQGIGVSSPARLRAFTVRRVAAAELA</sequence>
<accession>A0ABV7XK53</accession>